<accession>A0A921FC24</accession>
<name>A0A921FC24_9LACO</name>
<evidence type="ECO:0000313" key="5">
    <source>
        <dbReference type="Proteomes" id="UP000707535"/>
    </source>
</evidence>
<dbReference type="Pfam" id="PF00440">
    <property type="entry name" value="TetR_N"/>
    <property type="match status" value="1"/>
</dbReference>
<dbReference type="InterPro" id="IPR001647">
    <property type="entry name" value="HTH_TetR"/>
</dbReference>
<dbReference type="PANTHER" id="PTHR43479">
    <property type="entry name" value="ACREF/ENVCD OPERON REPRESSOR-RELATED"/>
    <property type="match status" value="1"/>
</dbReference>
<feature type="DNA-binding region" description="H-T-H motif" evidence="2">
    <location>
        <begin position="33"/>
        <end position="52"/>
    </location>
</feature>
<reference evidence="4" key="2">
    <citation type="submission" date="2021-09" db="EMBL/GenBank/DDBJ databases">
        <authorList>
            <person name="Gilroy R."/>
        </authorList>
    </citation>
    <scope>NUCLEOTIDE SEQUENCE</scope>
    <source>
        <strain evidence="4">CHK174-6876</strain>
    </source>
</reference>
<dbReference type="InterPro" id="IPR050624">
    <property type="entry name" value="HTH-type_Tx_Regulator"/>
</dbReference>
<comment type="caution">
    <text evidence="4">The sequence shown here is derived from an EMBL/GenBank/DDBJ whole genome shotgun (WGS) entry which is preliminary data.</text>
</comment>
<evidence type="ECO:0000256" key="2">
    <source>
        <dbReference type="PROSITE-ProRule" id="PRU00335"/>
    </source>
</evidence>
<dbReference type="EMBL" id="DYXG01000100">
    <property type="protein sequence ID" value="HJE97992.1"/>
    <property type="molecule type" value="Genomic_DNA"/>
</dbReference>
<feature type="domain" description="HTH tetR-type" evidence="3">
    <location>
        <begin position="10"/>
        <end position="70"/>
    </location>
</feature>
<dbReference type="InterPro" id="IPR009057">
    <property type="entry name" value="Homeodomain-like_sf"/>
</dbReference>
<proteinExistence type="predicted"/>
<dbReference type="PANTHER" id="PTHR43479:SF7">
    <property type="entry name" value="TETR-FAMILY TRANSCRIPTIONAL REGULATOR"/>
    <property type="match status" value="1"/>
</dbReference>
<dbReference type="Gene3D" id="1.10.357.10">
    <property type="entry name" value="Tetracycline Repressor, domain 2"/>
    <property type="match status" value="1"/>
</dbReference>
<reference evidence="4" key="1">
    <citation type="journal article" date="2021" name="PeerJ">
        <title>Extensive microbial diversity within the chicken gut microbiome revealed by metagenomics and culture.</title>
        <authorList>
            <person name="Gilroy R."/>
            <person name="Ravi A."/>
            <person name="Getino M."/>
            <person name="Pursley I."/>
            <person name="Horton D.L."/>
            <person name="Alikhan N.F."/>
            <person name="Baker D."/>
            <person name="Gharbi K."/>
            <person name="Hall N."/>
            <person name="Watson M."/>
            <person name="Adriaenssens E.M."/>
            <person name="Foster-Nyarko E."/>
            <person name="Jarju S."/>
            <person name="Secka A."/>
            <person name="Antonio M."/>
            <person name="Oren A."/>
            <person name="Chaudhuri R.R."/>
            <person name="La Ragione R."/>
            <person name="Hildebrand F."/>
            <person name="Pallen M.J."/>
        </authorList>
    </citation>
    <scope>NUCLEOTIDE SEQUENCE</scope>
    <source>
        <strain evidence="4">CHK174-6876</strain>
    </source>
</reference>
<dbReference type="RefSeq" id="WP_277123111.1">
    <property type="nucleotide sequence ID" value="NZ_CP113926.1"/>
</dbReference>
<evidence type="ECO:0000259" key="3">
    <source>
        <dbReference type="PROSITE" id="PS50977"/>
    </source>
</evidence>
<keyword evidence="1 2" id="KW-0238">DNA-binding</keyword>
<dbReference type="PROSITE" id="PS50977">
    <property type="entry name" value="HTH_TETR_2"/>
    <property type="match status" value="1"/>
</dbReference>
<evidence type="ECO:0000256" key="1">
    <source>
        <dbReference type="ARBA" id="ARBA00023125"/>
    </source>
</evidence>
<dbReference type="InterPro" id="IPR039532">
    <property type="entry name" value="TetR_C_Firmicutes"/>
</dbReference>
<dbReference type="Pfam" id="PF14278">
    <property type="entry name" value="TetR_C_8"/>
    <property type="match status" value="1"/>
</dbReference>
<evidence type="ECO:0000313" key="4">
    <source>
        <dbReference type="EMBL" id="HJE97992.1"/>
    </source>
</evidence>
<gene>
    <name evidence="4" type="ORF">K8V00_10270</name>
</gene>
<dbReference type="SUPFAM" id="SSF46689">
    <property type="entry name" value="Homeodomain-like"/>
    <property type="match status" value="1"/>
</dbReference>
<dbReference type="Proteomes" id="UP000707535">
    <property type="component" value="Unassembled WGS sequence"/>
</dbReference>
<protein>
    <submittedName>
        <fullName evidence="4">TetR/AcrR family transcriptional regulator</fullName>
    </submittedName>
</protein>
<dbReference type="AlphaFoldDB" id="A0A921FC24"/>
<sequence length="197" mass="23124">MTAKTDLRVKKSKYAIKNAFWNLLLAENFQKITIKQIILEAQVNRATFYKYYANKYELLDSVENDLMTEFEKMTAKAPNSLFNNDFEDKQLDNYYHQLVQYIYKNGAKFSALLNSDNGSTFINKLISTDKKVWQQKKIEKYLSVPERYALAAMIGMATNLITEWVKSDFQETPQEFSNVMRKIITPLLSNQSFFKKK</sequence>
<dbReference type="GO" id="GO:0003677">
    <property type="term" value="F:DNA binding"/>
    <property type="evidence" value="ECO:0007669"/>
    <property type="project" value="UniProtKB-UniRule"/>
</dbReference>
<organism evidence="4 5">
    <name type="scientific">Ligilactobacillus acidipiscis</name>
    <dbReference type="NCBI Taxonomy" id="89059"/>
    <lineage>
        <taxon>Bacteria</taxon>
        <taxon>Bacillati</taxon>
        <taxon>Bacillota</taxon>
        <taxon>Bacilli</taxon>
        <taxon>Lactobacillales</taxon>
        <taxon>Lactobacillaceae</taxon>
        <taxon>Ligilactobacillus</taxon>
    </lineage>
</organism>